<dbReference type="AlphaFoldDB" id="A0A0C2CPZ1"/>
<dbReference type="RefSeq" id="WP_052559088.1">
    <property type="nucleotide sequence ID" value="NZ_JMCC02000180.1"/>
</dbReference>
<organism evidence="2 3">
    <name type="scientific">Enhygromyxa salina</name>
    <dbReference type="NCBI Taxonomy" id="215803"/>
    <lineage>
        <taxon>Bacteria</taxon>
        <taxon>Pseudomonadati</taxon>
        <taxon>Myxococcota</taxon>
        <taxon>Polyangia</taxon>
        <taxon>Nannocystales</taxon>
        <taxon>Nannocystaceae</taxon>
        <taxon>Enhygromyxa</taxon>
    </lineage>
</organism>
<dbReference type="EMBL" id="JMCC02000180">
    <property type="protein sequence ID" value="KIG11785.1"/>
    <property type="molecule type" value="Genomic_DNA"/>
</dbReference>
<sequence>MDASKLAEILSDRDTTQREQLEYLSGHWTSLFARMSNDELLVCLRIVRKHFKSKKLITRRDQLIGGWRRDGLDGAAPLPKPRPVEPPADPQAQLAVDPESHRHPGLEAKVAANPTSDSAYLVYRDWLETRGQVEEGRVLMGPLADCEDMLTEVEWRCGFIRSCTVKYTMARYDGDLPDLSIEQVLAWLLDDPGPGRLVKHLVIGLARHDANNYGGACEVIGRHPRPLLRELSIGQFNSDECELNWSTIGDASSIWSALKQLRKLLLRAGSMELGGIYLPELRELETVTGGMSDAALLAITRATWPQLERLSLQIGASHQGAATDVALLDPLLEGRGFPRLGELGVTNCEFTDAVCDRLADAPILAQLHTLDLSMGTMTMRGVESLVEIERRGGFTKLERLIVEDNYLPAAAAVRLESMATHVVFGDQRESSGRYYASAYE</sequence>
<feature type="region of interest" description="Disordered" evidence="1">
    <location>
        <begin position="72"/>
        <end position="102"/>
    </location>
</feature>
<dbReference type="InterPro" id="IPR032675">
    <property type="entry name" value="LRR_dom_sf"/>
</dbReference>
<accession>A0A0C2CPZ1</accession>
<proteinExistence type="predicted"/>
<dbReference type="Proteomes" id="UP000031599">
    <property type="component" value="Unassembled WGS sequence"/>
</dbReference>
<evidence type="ECO:0000313" key="3">
    <source>
        <dbReference type="Proteomes" id="UP000031599"/>
    </source>
</evidence>
<feature type="compositionally biased region" description="Pro residues" evidence="1">
    <location>
        <begin position="78"/>
        <end position="89"/>
    </location>
</feature>
<reference evidence="2 3" key="1">
    <citation type="submission" date="2014-12" db="EMBL/GenBank/DDBJ databases">
        <title>Genome assembly of Enhygromyxa salina DSM 15201.</title>
        <authorList>
            <person name="Sharma G."/>
            <person name="Subramanian S."/>
        </authorList>
    </citation>
    <scope>NUCLEOTIDE SEQUENCE [LARGE SCALE GENOMIC DNA]</scope>
    <source>
        <strain evidence="2 3">DSM 15201</strain>
    </source>
</reference>
<evidence type="ECO:0000313" key="2">
    <source>
        <dbReference type="EMBL" id="KIG11785.1"/>
    </source>
</evidence>
<comment type="caution">
    <text evidence="2">The sequence shown here is derived from an EMBL/GenBank/DDBJ whole genome shotgun (WGS) entry which is preliminary data.</text>
</comment>
<name>A0A0C2CPZ1_9BACT</name>
<dbReference type="Gene3D" id="3.80.10.10">
    <property type="entry name" value="Ribonuclease Inhibitor"/>
    <property type="match status" value="1"/>
</dbReference>
<protein>
    <submittedName>
        <fullName evidence="2">Putative cytoplasmic protein</fullName>
    </submittedName>
</protein>
<gene>
    <name evidence="2" type="ORF">DB30_02536</name>
</gene>
<dbReference type="SUPFAM" id="SSF52047">
    <property type="entry name" value="RNI-like"/>
    <property type="match status" value="1"/>
</dbReference>
<evidence type="ECO:0000256" key="1">
    <source>
        <dbReference type="SAM" id="MobiDB-lite"/>
    </source>
</evidence>